<dbReference type="RefSeq" id="WP_120061056.1">
    <property type="nucleotide sequence ID" value="NZ_QYRP01000002.1"/>
</dbReference>
<proteinExistence type="predicted"/>
<gene>
    <name evidence="1" type="ORF">D4739_13240</name>
</gene>
<dbReference type="OrthoDB" id="5242307at2"/>
<evidence type="ECO:0000313" key="1">
    <source>
        <dbReference type="EMBL" id="RJS47086.1"/>
    </source>
</evidence>
<dbReference type="Proteomes" id="UP000276542">
    <property type="component" value="Unassembled WGS sequence"/>
</dbReference>
<keyword evidence="2" id="KW-1185">Reference proteome</keyword>
<organism evidence="1 2">
    <name type="scientific">Nocardioides cavernaquae</name>
    <dbReference type="NCBI Taxonomy" id="2321396"/>
    <lineage>
        <taxon>Bacteria</taxon>
        <taxon>Bacillati</taxon>
        <taxon>Actinomycetota</taxon>
        <taxon>Actinomycetes</taxon>
        <taxon>Propionibacteriales</taxon>
        <taxon>Nocardioidaceae</taxon>
        <taxon>Nocardioides</taxon>
    </lineage>
</organism>
<sequence>MRNGSADRLLSLGLTLATVASLTACNPFDRAKLEAPAPVAPAIDGAIADALALRARAVRTRDQPEFLDGIDTDERAFRRNQSRLFDNLQELPLAAFDYELEAVTQLPDGRVEAALTQTMQLRGYDSEPVRTPSRFIFRDLDGRWVLDADHDRAFDLDHDINLQPWELTRIEAEQADGVLGIFDAGSIDAAYQILPAVSGGIADISARIPLRWSNRVVVYALSDITMMASLDDLPGGDPERLEGVAFGVPAEAGTTRLAGMRFMLHPRVIDQDDDRRDRLIRHELTHVAIGTRDDHVPTWLAEGLAEWVSVQAVPRAEREISREAFEMAQAGITALPADEDFNGEHSQANYGISWYVCEYVSRRFGPETVWRLLAEMDKGTGTPEADQDKVLLAVLGMRGDELAAAAGRQIVRTFS</sequence>
<dbReference type="PROSITE" id="PS51257">
    <property type="entry name" value="PROKAR_LIPOPROTEIN"/>
    <property type="match status" value="1"/>
</dbReference>
<evidence type="ECO:0000313" key="2">
    <source>
        <dbReference type="Proteomes" id="UP000276542"/>
    </source>
</evidence>
<dbReference type="AlphaFoldDB" id="A0A3A5H912"/>
<comment type="caution">
    <text evidence="1">The sequence shown here is derived from an EMBL/GenBank/DDBJ whole genome shotgun (WGS) entry which is preliminary data.</text>
</comment>
<name>A0A3A5H912_9ACTN</name>
<dbReference type="EMBL" id="QYRP01000002">
    <property type="protein sequence ID" value="RJS47086.1"/>
    <property type="molecule type" value="Genomic_DNA"/>
</dbReference>
<reference evidence="2" key="1">
    <citation type="submission" date="2018-09" db="EMBL/GenBank/DDBJ databases">
        <authorList>
            <person name="Zhu H."/>
        </authorList>
    </citation>
    <scope>NUCLEOTIDE SEQUENCE [LARGE SCALE GENOMIC DNA]</scope>
    <source>
        <strain evidence="2">K1W22B-1</strain>
    </source>
</reference>
<accession>A0A3A5H912</accession>
<evidence type="ECO:0008006" key="3">
    <source>
        <dbReference type="Google" id="ProtNLM"/>
    </source>
</evidence>
<protein>
    <recommendedName>
        <fullName evidence="3">Peptidase MA-like domain-containing protein</fullName>
    </recommendedName>
</protein>